<name>A0A4C1SXF9_EUMVA</name>
<evidence type="ECO:0000259" key="2">
    <source>
        <dbReference type="Pfam" id="PF18701"/>
    </source>
</evidence>
<sequence>MGKIEGNAPPIFCPLERGVPKSSSQRYKWRTPKPDIQPGDLVVVKDDLLPPQDWRLGRVENTFPGPDGKMGKIEGNAPPIFCPLERGVPKSSSQRYKWRTPKPDIQPGDLVVVKDDLLPPQDWRLGRVEILSH</sequence>
<gene>
    <name evidence="3" type="ORF">EVAR_101321_1</name>
</gene>
<organism evidence="3 4">
    <name type="scientific">Eumeta variegata</name>
    <name type="common">Bagworm moth</name>
    <name type="synonym">Eumeta japonica</name>
    <dbReference type="NCBI Taxonomy" id="151549"/>
    <lineage>
        <taxon>Eukaryota</taxon>
        <taxon>Metazoa</taxon>
        <taxon>Ecdysozoa</taxon>
        <taxon>Arthropoda</taxon>
        <taxon>Hexapoda</taxon>
        <taxon>Insecta</taxon>
        <taxon>Pterygota</taxon>
        <taxon>Neoptera</taxon>
        <taxon>Endopterygota</taxon>
        <taxon>Lepidoptera</taxon>
        <taxon>Glossata</taxon>
        <taxon>Ditrysia</taxon>
        <taxon>Tineoidea</taxon>
        <taxon>Psychidae</taxon>
        <taxon>Oiketicinae</taxon>
        <taxon>Eumeta</taxon>
    </lineage>
</organism>
<dbReference type="EMBL" id="BGZK01008071">
    <property type="protein sequence ID" value="GBP06882.1"/>
    <property type="molecule type" value="Genomic_DNA"/>
</dbReference>
<dbReference type="Pfam" id="PF18701">
    <property type="entry name" value="DUF5641"/>
    <property type="match status" value="2"/>
</dbReference>
<reference evidence="3 4" key="1">
    <citation type="journal article" date="2019" name="Commun. Biol.">
        <title>The bagworm genome reveals a unique fibroin gene that provides high tensile strength.</title>
        <authorList>
            <person name="Kono N."/>
            <person name="Nakamura H."/>
            <person name="Ohtoshi R."/>
            <person name="Tomita M."/>
            <person name="Numata K."/>
            <person name="Arakawa K."/>
        </authorList>
    </citation>
    <scope>NUCLEOTIDE SEQUENCE [LARGE SCALE GENOMIC DNA]</scope>
</reference>
<feature type="domain" description="DUF5641" evidence="2">
    <location>
        <begin position="24"/>
        <end position="70"/>
    </location>
</feature>
<proteinExistence type="predicted"/>
<dbReference type="PANTHER" id="PTHR47331:SF5">
    <property type="entry name" value="RIBONUCLEASE H"/>
    <property type="match status" value="1"/>
</dbReference>
<feature type="domain" description="DUF5641" evidence="2">
    <location>
        <begin position="93"/>
        <end position="129"/>
    </location>
</feature>
<keyword evidence="4" id="KW-1185">Reference proteome</keyword>
<protein>
    <recommendedName>
        <fullName evidence="2">DUF5641 domain-containing protein</fullName>
    </recommendedName>
</protein>
<dbReference type="OrthoDB" id="5984724at2759"/>
<evidence type="ECO:0000313" key="4">
    <source>
        <dbReference type="Proteomes" id="UP000299102"/>
    </source>
</evidence>
<dbReference type="Proteomes" id="UP000299102">
    <property type="component" value="Unassembled WGS sequence"/>
</dbReference>
<dbReference type="AlphaFoldDB" id="A0A4C1SXF9"/>
<dbReference type="PANTHER" id="PTHR47331">
    <property type="entry name" value="PHD-TYPE DOMAIN-CONTAINING PROTEIN"/>
    <property type="match status" value="1"/>
</dbReference>
<evidence type="ECO:0000256" key="1">
    <source>
        <dbReference type="SAM" id="MobiDB-lite"/>
    </source>
</evidence>
<dbReference type="InterPro" id="IPR040676">
    <property type="entry name" value="DUF5641"/>
</dbReference>
<comment type="caution">
    <text evidence="3">The sequence shown here is derived from an EMBL/GenBank/DDBJ whole genome shotgun (WGS) entry which is preliminary data.</text>
</comment>
<feature type="region of interest" description="Disordered" evidence="1">
    <location>
        <begin position="1"/>
        <end position="32"/>
    </location>
</feature>
<accession>A0A4C1SXF9</accession>
<evidence type="ECO:0000313" key="3">
    <source>
        <dbReference type="EMBL" id="GBP06882.1"/>
    </source>
</evidence>